<sequence>MIPQQIQKKKALSQIQKKKQIKVGLMSHVYVLGAKRISTFFGFRKLGKHIVLRHQKPDTNGANQQWTLTKEGYIGLKSHPKYVINVKGTSIKDGSHVVLSDSNSVSFARCNFAKWEIISLNKDKPLGYVIFGVTKELVKEVSPNVYEGTLNGIDK</sequence>
<name>A0A2N1NZC2_9GLOM</name>
<protein>
    <submittedName>
        <fullName evidence="1">Uncharacterized protein</fullName>
    </submittedName>
</protein>
<reference evidence="1 2" key="1">
    <citation type="submission" date="2016-04" db="EMBL/GenBank/DDBJ databases">
        <title>Genome analyses suggest a sexual origin of heterokaryosis in a supposedly ancient asexual fungus.</title>
        <authorList>
            <person name="Ropars J."/>
            <person name="Sedzielewska K."/>
            <person name="Noel J."/>
            <person name="Charron P."/>
            <person name="Farinelli L."/>
            <person name="Marton T."/>
            <person name="Kruger M."/>
            <person name="Pelin A."/>
            <person name="Brachmann A."/>
            <person name="Corradi N."/>
        </authorList>
    </citation>
    <scope>NUCLEOTIDE SEQUENCE [LARGE SCALE GENOMIC DNA]</scope>
    <source>
        <strain evidence="1 2">C2</strain>
    </source>
</reference>
<comment type="caution">
    <text evidence="1">The sequence shown here is derived from an EMBL/GenBank/DDBJ whole genome shotgun (WGS) entry which is preliminary data.</text>
</comment>
<accession>A0A2N1NZC2</accession>
<dbReference type="Gene3D" id="2.80.10.50">
    <property type="match status" value="1"/>
</dbReference>
<dbReference type="EMBL" id="LLXL01000052">
    <property type="protein sequence ID" value="PKK79234.1"/>
    <property type="molecule type" value="Genomic_DNA"/>
</dbReference>
<dbReference type="Proteomes" id="UP000233469">
    <property type="component" value="Unassembled WGS sequence"/>
</dbReference>
<proteinExistence type="predicted"/>
<evidence type="ECO:0000313" key="1">
    <source>
        <dbReference type="EMBL" id="PKK79234.1"/>
    </source>
</evidence>
<dbReference type="VEuPathDB" id="FungiDB:FUN_013463"/>
<dbReference type="VEuPathDB" id="FungiDB:RhiirFUN_020062"/>
<dbReference type="SUPFAM" id="SSF50370">
    <property type="entry name" value="Ricin B-like lectins"/>
    <property type="match status" value="1"/>
</dbReference>
<dbReference type="InterPro" id="IPR035992">
    <property type="entry name" value="Ricin_B-like_lectins"/>
</dbReference>
<dbReference type="AlphaFoldDB" id="A0A2N1NZC2"/>
<gene>
    <name evidence="1" type="ORF">RhiirC2_705198</name>
</gene>
<reference evidence="1 2" key="2">
    <citation type="submission" date="2017-10" db="EMBL/GenBank/DDBJ databases">
        <title>Extensive intraspecific genome diversity in a model arbuscular mycorrhizal fungus.</title>
        <authorList>
            <person name="Chen E.C.H."/>
            <person name="Morin E."/>
            <person name="Baudet D."/>
            <person name="Noel J."/>
            <person name="Ndikumana S."/>
            <person name="Charron P."/>
            <person name="St-Onge C."/>
            <person name="Giorgi J."/>
            <person name="Grigoriev I.V."/>
            <person name="Roux C."/>
            <person name="Martin F.M."/>
            <person name="Corradi N."/>
        </authorList>
    </citation>
    <scope>NUCLEOTIDE SEQUENCE [LARGE SCALE GENOMIC DNA]</scope>
    <source>
        <strain evidence="1 2">C2</strain>
    </source>
</reference>
<dbReference type="PROSITE" id="PS50231">
    <property type="entry name" value="RICIN_B_LECTIN"/>
    <property type="match status" value="1"/>
</dbReference>
<evidence type="ECO:0000313" key="2">
    <source>
        <dbReference type="Proteomes" id="UP000233469"/>
    </source>
</evidence>
<dbReference type="VEuPathDB" id="FungiDB:RhiirA1_487945"/>
<organism evidence="1 2">
    <name type="scientific">Rhizophagus irregularis</name>
    <dbReference type="NCBI Taxonomy" id="588596"/>
    <lineage>
        <taxon>Eukaryota</taxon>
        <taxon>Fungi</taxon>
        <taxon>Fungi incertae sedis</taxon>
        <taxon>Mucoromycota</taxon>
        <taxon>Glomeromycotina</taxon>
        <taxon>Glomeromycetes</taxon>
        <taxon>Glomerales</taxon>
        <taxon>Glomeraceae</taxon>
        <taxon>Rhizophagus</taxon>
    </lineage>
</organism>